<organism evidence="2 3">
    <name type="scientific">Plakobranchus ocellatus</name>
    <dbReference type="NCBI Taxonomy" id="259542"/>
    <lineage>
        <taxon>Eukaryota</taxon>
        <taxon>Metazoa</taxon>
        <taxon>Spiralia</taxon>
        <taxon>Lophotrochozoa</taxon>
        <taxon>Mollusca</taxon>
        <taxon>Gastropoda</taxon>
        <taxon>Heterobranchia</taxon>
        <taxon>Euthyneura</taxon>
        <taxon>Panpulmonata</taxon>
        <taxon>Sacoglossa</taxon>
        <taxon>Placobranchoidea</taxon>
        <taxon>Plakobranchidae</taxon>
        <taxon>Plakobranchus</taxon>
    </lineage>
</organism>
<keyword evidence="3" id="KW-1185">Reference proteome</keyword>
<proteinExistence type="predicted"/>
<comment type="caution">
    <text evidence="2">The sequence shown here is derived from an EMBL/GenBank/DDBJ whole genome shotgun (WGS) entry which is preliminary data.</text>
</comment>
<feature type="region of interest" description="Disordered" evidence="1">
    <location>
        <begin position="74"/>
        <end position="98"/>
    </location>
</feature>
<protein>
    <submittedName>
        <fullName evidence="2">Uncharacterized protein</fullName>
    </submittedName>
</protein>
<name>A0AAV4C9H9_9GAST</name>
<evidence type="ECO:0000256" key="1">
    <source>
        <dbReference type="SAM" id="MobiDB-lite"/>
    </source>
</evidence>
<accession>A0AAV4C9H9</accession>
<dbReference type="AlphaFoldDB" id="A0AAV4C9H9"/>
<dbReference type="Proteomes" id="UP000735302">
    <property type="component" value="Unassembled WGS sequence"/>
</dbReference>
<evidence type="ECO:0000313" key="2">
    <source>
        <dbReference type="EMBL" id="GFO28012.1"/>
    </source>
</evidence>
<sequence>MAVCLSPSDQQVVKVDPCNRGQGRNCNHGCVVSHHACAESSRQNLKLTQASDLRLLGPRQARALVAWLESATDGSVQFSGRPRSRDEGQESPYSKSNL</sequence>
<reference evidence="2 3" key="1">
    <citation type="journal article" date="2021" name="Elife">
        <title>Chloroplast acquisition without the gene transfer in kleptoplastic sea slugs, Plakobranchus ocellatus.</title>
        <authorList>
            <person name="Maeda T."/>
            <person name="Takahashi S."/>
            <person name="Yoshida T."/>
            <person name="Shimamura S."/>
            <person name="Takaki Y."/>
            <person name="Nagai Y."/>
            <person name="Toyoda A."/>
            <person name="Suzuki Y."/>
            <person name="Arimoto A."/>
            <person name="Ishii H."/>
            <person name="Satoh N."/>
            <person name="Nishiyama T."/>
            <person name="Hasebe M."/>
            <person name="Maruyama T."/>
            <person name="Minagawa J."/>
            <person name="Obokata J."/>
            <person name="Shigenobu S."/>
        </authorList>
    </citation>
    <scope>NUCLEOTIDE SEQUENCE [LARGE SCALE GENOMIC DNA]</scope>
</reference>
<evidence type="ECO:0000313" key="3">
    <source>
        <dbReference type="Proteomes" id="UP000735302"/>
    </source>
</evidence>
<dbReference type="EMBL" id="BLXT01005987">
    <property type="protein sequence ID" value="GFO28012.1"/>
    <property type="molecule type" value="Genomic_DNA"/>
</dbReference>
<gene>
    <name evidence="2" type="ORF">PoB_005451700</name>
</gene>